<evidence type="ECO:0000256" key="8">
    <source>
        <dbReference type="ARBA" id="ARBA00023235"/>
    </source>
</evidence>
<evidence type="ECO:0000259" key="10">
    <source>
        <dbReference type="Pfam" id="PF00697"/>
    </source>
</evidence>
<evidence type="ECO:0000256" key="5">
    <source>
        <dbReference type="ARBA" id="ARBA00022605"/>
    </source>
</evidence>
<dbReference type="PANTHER" id="PTHR42894">
    <property type="entry name" value="N-(5'-PHOSPHORIBOSYL)ANTHRANILATE ISOMERASE"/>
    <property type="match status" value="1"/>
</dbReference>
<keyword evidence="5 9" id="KW-0028">Amino-acid biosynthesis</keyword>
<dbReference type="InterPro" id="IPR001240">
    <property type="entry name" value="PRAI_dom"/>
</dbReference>
<dbReference type="CDD" id="cd00405">
    <property type="entry name" value="PRAI"/>
    <property type="match status" value="1"/>
</dbReference>
<evidence type="ECO:0000313" key="12">
    <source>
        <dbReference type="Proteomes" id="UP001556709"/>
    </source>
</evidence>
<evidence type="ECO:0000256" key="3">
    <source>
        <dbReference type="ARBA" id="ARBA00012572"/>
    </source>
</evidence>
<dbReference type="EC" id="5.3.1.24" evidence="3 9"/>
<protein>
    <recommendedName>
        <fullName evidence="4 9">N-(5'-phosphoribosyl)anthranilate isomerase</fullName>
        <shortName evidence="9">PRAI</shortName>
        <ecNumber evidence="3 9">5.3.1.24</ecNumber>
    </recommendedName>
</protein>
<keyword evidence="6 9" id="KW-0822">Tryptophan biosynthesis</keyword>
<dbReference type="HAMAP" id="MF_00135">
    <property type="entry name" value="PRAI"/>
    <property type="match status" value="1"/>
</dbReference>
<sequence length="209" mass="21811">MRTRIKICGVTRPEDALAAAEAGADAIGLVFHAASPRAVDAAMAGRIIDRLPPLVAAVGLFMDAPRSRVVAVLDQVPLDLLQFHGNEPADYCESFHRRYIKSVGMAGGDAFAVAAAHPEASALLLDGHAPGDAGGSGQTFDWGSMLPDTHRIIVAGGLRADNVAAAIKTIEPWGVDCSSGVESAPGIKDRRQVAAFCQEVYRVKGNAGQ</sequence>
<evidence type="ECO:0000256" key="1">
    <source>
        <dbReference type="ARBA" id="ARBA00001164"/>
    </source>
</evidence>
<comment type="similarity">
    <text evidence="9">Belongs to the TrpF family.</text>
</comment>
<dbReference type="Proteomes" id="UP001556709">
    <property type="component" value="Unassembled WGS sequence"/>
</dbReference>
<comment type="caution">
    <text evidence="11">The sequence shown here is derived from an EMBL/GenBank/DDBJ whole genome shotgun (WGS) entry which is preliminary data.</text>
</comment>
<gene>
    <name evidence="9" type="primary">trpF</name>
    <name evidence="11" type="ORF">V6X73_01725</name>
</gene>
<dbReference type="Pfam" id="PF00697">
    <property type="entry name" value="PRAI"/>
    <property type="match status" value="1"/>
</dbReference>
<dbReference type="InterPro" id="IPR013785">
    <property type="entry name" value="Aldolase_TIM"/>
</dbReference>
<accession>A0ABV3TA05</accession>
<dbReference type="NCBIfam" id="NF002298">
    <property type="entry name" value="PRK01222.1-4"/>
    <property type="match status" value="1"/>
</dbReference>
<evidence type="ECO:0000256" key="9">
    <source>
        <dbReference type="HAMAP-Rule" id="MF_00135"/>
    </source>
</evidence>
<feature type="domain" description="N-(5'phosphoribosyl) anthranilate isomerase (PRAI)" evidence="10">
    <location>
        <begin position="5"/>
        <end position="198"/>
    </location>
</feature>
<reference evidence="11 12" key="1">
    <citation type="submission" date="2024-02" db="EMBL/GenBank/DDBJ databases">
        <title>New especies of Spiribacter isolated from saline water.</title>
        <authorList>
            <person name="Leon M.J."/>
            <person name="De La Haba R."/>
            <person name="Sanchez-Porro C."/>
            <person name="Ventosa A."/>
        </authorList>
    </citation>
    <scope>NUCLEOTIDE SEQUENCE [LARGE SCALE GENOMIC DNA]</scope>
    <source>
        <strain evidence="12">ag22IC6-390</strain>
    </source>
</reference>
<keyword evidence="7 9" id="KW-0057">Aromatic amino acid biosynthesis</keyword>
<dbReference type="PANTHER" id="PTHR42894:SF1">
    <property type="entry name" value="N-(5'-PHOSPHORIBOSYL)ANTHRANILATE ISOMERASE"/>
    <property type="match status" value="1"/>
</dbReference>
<organism evidence="11 12">
    <name type="scientific">Spiribacter pallidus</name>
    <dbReference type="NCBI Taxonomy" id="1987936"/>
    <lineage>
        <taxon>Bacteria</taxon>
        <taxon>Pseudomonadati</taxon>
        <taxon>Pseudomonadota</taxon>
        <taxon>Gammaproteobacteria</taxon>
        <taxon>Chromatiales</taxon>
        <taxon>Ectothiorhodospiraceae</taxon>
        <taxon>Spiribacter</taxon>
    </lineage>
</organism>
<evidence type="ECO:0000256" key="2">
    <source>
        <dbReference type="ARBA" id="ARBA00004664"/>
    </source>
</evidence>
<comment type="catalytic activity">
    <reaction evidence="1 9">
        <text>N-(5-phospho-beta-D-ribosyl)anthranilate = 1-(2-carboxyphenylamino)-1-deoxy-D-ribulose 5-phosphate</text>
        <dbReference type="Rhea" id="RHEA:21540"/>
        <dbReference type="ChEBI" id="CHEBI:18277"/>
        <dbReference type="ChEBI" id="CHEBI:58613"/>
        <dbReference type="EC" id="5.3.1.24"/>
    </reaction>
</comment>
<dbReference type="RefSeq" id="WP_367958041.1">
    <property type="nucleotide sequence ID" value="NZ_JBAKFK010000001.1"/>
</dbReference>
<evidence type="ECO:0000256" key="6">
    <source>
        <dbReference type="ARBA" id="ARBA00022822"/>
    </source>
</evidence>
<dbReference type="EMBL" id="JBAKFM010000001">
    <property type="protein sequence ID" value="MEX0468457.1"/>
    <property type="molecule type" value="Genomic_DNA"/>
</dbReference>
<dbReference type="SUPFAM" id="SSF51366">
    <property type="entry name" value="Ribulose-phoshate binding barrel"/>
    <property type="match status" value="1"/>
</dbReference>
<name>A0ABV3TA05_9GAMM</name>
<proteinExistence type="inferred from homology"/>
<comment type="pathway">
    <text evidence="2 9">Amino-acid biosynthesis; L-tryptophan biosynthesis; L-tryptophan from chorismate: step 3/5.</text>
</comment>
<evidence type="ECO:0000256" key="7">
    <source>
        <dbReference type="ARBA" id="ARBA00023141"/>
    </source>
</evidence>
<dbReference type="GO" id="GO:0004640">
    <property type="term" value="F:phosphoribosylanthranilate isomerase activity"/>
    <property type="evidence" value="ECO:0007669"/>
    <property type="project" value="UniProtKB-EC"/>
</dbReference>
<dbReference type="InterPro" id="IPR044643">
    <property type="entry name" value="TrpF_fam"/>
</dbReference>
<evidence type="ECO:0000313" key="11">
    <source>
        <dbReference type="EMBL" id="MEX0468457.1"/>
    </source>
</evidence>
<keyword evidence="12" id="KW-1185">Reference proteome</keyword>
<evidence type="ECO:0000256" key="4">
    <source>
        <dbReference type="ARBA" id="ARBA00022272"/>
    </source>
</evidence>
<keyword evidence="8 9" id="KW-0413">Isomerase</keyword>
<dbReference type="Gene3D" id="3.20.20.70">
    <property type="entry name" value="Aldolase class I"/>
    <property type="match status" value="1"/>
</dbReference>
<dbReference type="InterPro" id="IPR011060">
    <property type="entry name" value="RibuloseP-bd_barrel"/>
</dbReference>